<proteinExistence type="predicted"/>
<dbReference type="KEGG" id="amc:MADE_1013205"/>
<dbReference type="AlphaFoldDB" id="F2G8R5"/>
<sequence>MVEHYGPRYYELNNGQIFEGTWYQRLLNFFKRKTPLKKFAFIKDKIFEDAYVTRSLSEEFKSIVEKVKPTAVICEYVLLSKLVEGLEENIVRIVDTHDRFANRNKRIRERNGHGLWWELTDDQERFLLKRFDYALAIQRNEAKLFSSCLEGVNTKVVTLDILEPARRKVYLTDNPHVIGFIGSQNQHNKEGLECFIESHWDNIRSAIPNAELHIAGAIYTEIEVRKIPGISFLGRVDSLAEYYDSCAFCINPCLTGSGLKIKSVESLTYGKPLVTSHEGAEGIEHANGKGMFIFSIEEHGFGKTCIALLENRVLTDEMGSAALEFINKSVKINKNALSYLLPCDKVADKLELAN</sequence>
<gene>
    <name evidence="1" type="ordered locus">MADE_1013205</name>
</gene>
<evidence type="ECO:0008006" key="3">
    <source>
        <dbReference type="Google" id="ProtNLM"/>
    </source>
</evidence>
<evidence type="ECO:0000313" key="2">
    <source>
        <dbReference type="Proteomes" id="UP000001870"/>
    </source>
</evidence>
<reference evidence="1 2" key="2">
    <citation type="journal article" date="2015" name="Antonie Van Leeuwenhoek">
        <title>Ecophysiological diversity of a novel member of the genus Alteromonas, and description of Alteromonas mediterranea sp. nov.</title>
        <authorList>
            <person name="Ivanova E.P."/>
            <person name="Lopez-Perez M."/>
            <person name="Zabalos M."/>
            <person name="Nguyen S.H."/>
            <person name="Webb H.K."/>
            <person name="Ryan J."/>
            <person name="Lagutin K."/>
            <person name="Vyssotski M."/>
            <person name="Crawford R.J."/>
            <person name="Rodriguez-Valera F."/>
        </authorList>
    </citation>
    <scope>NUCLEOTIDE SEQUENCE [LARGE SCALE GENOMIC DNA]</scope>
    <source>
        <strain evidence="2">DSM 17117 / CIP 110805 / LMG 28347 / Deep ecotype</strain>
    </source>
</reference>
<organism evidence="1 2">
    <name type="scientific">Alteromonas mediterranea (strain DSM 17117 / CIP 110805 / LMG 28347 / Deep ecotype)</name>
    <dbReference type="NCBI Taxonomy" id="1774373"/>
    <lineage>
        <taxon>Bacteria</taxon>
        <taxon>Pseudomonadati</taxon>
        <taxon>Pseudomonadota</taxon>
        <taxon>Gammaproteobacteria</taxon>
        <taxon>Alteromonadales</taxon>
        <taxon>Alteromonadaceae</taxon>
        <taxon>Alteromonas/Salinimonas group</taxon>
        <taxon>Alteromonas</taxon>
    </lineage>
</organism>
<dbReference type="Pfam" id="PF13692">
    <property type="entry name" value="Glyco_trans_1_4"/>
    <property type="match status" value="1"/>
</dbReference>
<protein>
    <recommendedName>
        <fullName evidence="3">Glycosyltransferase</fullName>
    </recommendedName>
</protein>
<evidence type="ECO:0000313" key="1">
    <source>
        <dbReference type="EMBL" id="AEA98775.1"/>
    </source>
</evidence>
<dbReference type="EMBL" id="CP001103">
    <property type="protein sequence ID" value="AEA98775.1"/>
    <property type="molecule type" value="Genomic_DNA"/>
</dbReference>
<dbReference type="Gene3D" id="3.40.50.2000">
    <property type="entry name" value="Glycogen Phosphorylase B"/>
    <property type="match status" value="1"/>
</dbReference>
<accession>F2G8R5</accession>
<keyword evidence="2" id="KW-1185">Reference proteome</keyword>
<dbReference type="SUPFAM" id="SSF53756">
    <property type="entry name" value="UDP-Glycosyltransferase/glycogen phosphorylase"/>
    <property type="match status" value="1"/>
</dbReference>
<dbReference type="Proteomes" id="UP000001870">
    <property type="component" value="Chromosome"/>
</dbReference>
<reference evidence="1 2" key="1">
    <citation type="journal article" date="2008" name="ISME J.">
        <title>Comparative genomics of two ecotypes of the marine planktonic copiotroph Alteromonas macleodii suggests alternative lifestyles associated with different kinds of particulate organic matter.</title>
        <authorList>
            <person name="Ivars-Martinez E."/>
            <person name="Martin-Cuadrado A.B."/>
            <person name="D'Auria G."/>
            <person name="Mira A."/>
            <person name="Ferriera S."/>
            <person name="Johnson J."/>
            <person name="Friedman R."/>
            <person name="Rodriguez-Valera F."/>
        </authorList>
    </citation>
    <scope>NUCLEOTIDE SEQUENCE [LARGE SCALE GENOMIC DNA]</scope>
    <source>
        <strain evidence="2">DSM 17117 / CIP 110805 / LMG 28347 / Deep ecotype</strain>
    </source>
</reference>
<dbReference type="HOGENOM" id="CLU_784408_0_0_6"/>
<name>F2G8R5_ALTMD</name>